<gene>
    <name evidence="2" type="ORF">P4T90_01725</name>
</gene>
<keyword evidence="2" id="KW-0413">Isomerase</keyword>
<proteinExistence type="predicted"/>
<dbReference type="InterPro" id="IPR050312">
    <property type="entry name" value="IolE/XylAMocC-like"/>
</dbReference>
<keyword evidence="3" id="KW-1185">Reference proteome</keyword>
<dbReference type="Proteomes" id="UP001341444">
    <property type="component" value="Unassembled WGS sequence"/>
</dbReference>
<name>A0ABU6MBN6_9BACI</name>
<dbReference type="EMBL" id="JARMAB010000003">
    <property type="protein sequence ID" value="MED1201802.1"/>
    <property type="molecule type" value="Genomic_DNA"/>
</dbReference>
<accession>A0ABU6MBN6</accession>
<evidence type="ECO:0000313" key="2">
    <source>
        <dbReference type="EMBL" id="MED1201802.1"/>
    </source>
</evidence>
<dbReference type="InterPro" id="IPR036237">
    <property type="entry name" value="Xyl_isomerase-like_sf"/>
</dbReference>
<dbReference type="Pfam" id="PF01261">
    <property type="entry name" value="AP_endonuc_2"/>
    <property type="match status" value="1"/>
</dbReference>
<comment type="caution">
    <text evidence="2">The sequence shown here is derived from an EMBL/GenBank/DDBJ whole genome shotgun (WGS) entry which is preliminary data.</text>
</comment>
<dbReference type="Gene3D" id="3.20.20.150">
    <property type="entry name" value="Divalent-metal-dependent TIM barrel enzymes"/>
    <property type="match status" value="1"/>
</dbReference>
<organism evidence="2 3">
    <name type="scientific">Heyndrickxia acidicola</name>
    <dbReference type="NCBI Taxonomy" id="209389"/>
    <lineage>
        <taxon>Bacteria</taxon>
        <taxon>Bacillati</taxon>
        <taxon>Bacillota</taxon>
        <taxon>Bacilli</taxon>
        <taxon>Bacillales</taxon>
        <taxon>Bacillaceae</taxon>
        <taxon>Heyndrickxia</taxon>
    </lineage>
</organism>
<dbReference type="InterPro" id="IPR013022">
    <property type="entry name" value="Xyl_isomerase-like_TIM-brl"/>
</dbReference>
<feature type="domain" description="Xylose isomerase-like TIM barrel" evidence="1">
    <location>
        <begin position="31"/>
        <end position="253"/>
    </location>
</feature>
<reference evidence="2 3" key="1">
    <citation type="submission" date="2023-03" db="EMBL/GenBank/DDBJ databases">
        <title>Bacillus Genome Sequencing.</title>
        <authorList>
            <person name="Dunlap C."/>
        </authorList>
    </citation>
    <scope>NUCLEOTIDE SEQUENCE [LARGE SCALE GENOMIC DNA]</scope>
    <source>
        <strain evidence="2 3">B-23453</strain>
    </source>
</reference>
<evidence type="ECO:0000259" key="1">
    <source>
        <dbReference type="Pfam" id="PF01261"/>
    </source>
</evidence>
<dbReference type="SUPFAM" id="SSF51658">
    <property type="entry name" value="Xylose isomerase-like"/>
    <property type="match status" value="1"/>
</dbReference>
<evidence type="ECO:0000313" key="3">
    <source>
        <dbReference type="Proteomes" id="UP001341444"/>
    </source>
</evidence>
<dbReference type="RefSeq" id="WP_066268455.1">
    <property type="nucleotide sequence ID" value="NZ_JARMAB010000003.1"/>
</dbReference>
<protein>
    <submittedName>
        <fullName evidence="2">Sugar phosphate isomerase/epimerase</fullName>
    </submittedName>
</protein>
<dbReference type="GO" id="GO:0016853">
    <property type="term" value="F:isomerase activity"/>
    <property type="evidence" value="ECO:0007669"/>
    <property type="project" value="UniProtKB-KW"/>
</dbReference>
<dbReference type="PANTHER" id="PTHR12110">
    <property type="entry name" value="HYDROXYPYRUVATE ISOMERASE"/>
    <property type="match status" value="1"/>
</dbReference>
<sequence length="267" mass="30377">MNILGFSTGMYGWNERYWLDYKKEASWEDIFRDCAEAGVDAVELDPSPNLVKLAKSFGLSVSSAYVGLQLHEAALDVEKDIMPVARRLSEAGGKDLVVNADPKGGWGVSLPKTEDEFKRQGDHLSQIAIAAGTLGLKVSMHNHADDKHNAEGDLRSVIEYSSPEVGLCIDTGWAYVAGYDPIEWIQKYPDRLHTFHLRNQKGRIPTEDLIDGEINMRKLIHVLKDIRYKGWLTLELWHREDNHPQRTMVEDTRISIDYLKQMIQEIE</sequence>
<dbReference type="PANTHER" id="PTHR12110:SF41">
    <property type="entry name" value="INOSOSE DEHYDRATASE"/>
    <property type="match status" value="1"/>
</dbReference>